<keyword evidence="8" id="KW-1185">Reference proteome</keyword>
<name>S0G732_9BACT</name>
<dbReference type="Pfam" id="PF05958">
    <property type="entry name" value="tRNA_U5-meth_tr"/>
    <property type="match status" value="2"/>
</dbReference>
<dbReference type="InterPro" id="IPR029063">
    <property type="entry name" value="SAM-dependent_MTases_sf"/>
</dbReference>
<dbReference type="PANTHER" id="PTHR11061">
    <property type="entry name" value="RNA M5U METHYLTRANSFERASE"/>
    <property type="match status" value="1"/>
</dbReference>
<dbReference type="GO" id="GO:0001510">
    <property type="term" value="P:RNA methylation"/>
    <property type="evidence" value="ECO:0007669"/>
    <property type="project" value="UniProtKB-ARBA"/>
</dbReference>
<evidence type="ECO:0000313" key="7">
    <source>
        <dbReference type="EMBL" id="EMS80536.1"/>
    </source>
</evidence>
<keyword evidence="2 4" id="KW-0808">Transferase</keyword>
<evidence type="ECO:0000256" key="1">
    <source>
        <dbReference type="ARBA" id="ARBA00022603"/>
    </source>
</evidence>
<keyword evidence="1 4" id="KW-0489">Methyltransferase</keyword>
<dbReference type="SUPFAM" id="SSF50249">
    <property type="entry name" value="Nucleic acid-binding proteins"/>
    <property type="match status" value="1"/>
</dbReference>
<evidence type="ECO:0000256" key="3">
    <source>
        <dbReference type="ARBA" id="ARBA00022691"/>
    </source>
</evidence>
<proteinExistence type="inferred from homology"/>
<dbReference type="SUPFAM" id="SSF53335">
    <property type="entry name" value="S-adenosyl-L-methionine-dependent methyltransferases"/>
    <property type="match status" value="1"/>
</dbReference>
<dbReference type="AlphaFoldDB" id="S0G732"/>
<dbReference type="PROSITE" id="PS01231">
    <property type="entry name" value="TRMA_2"/>
    <property type="match status" value="1"/>
</dbReference>
<comment type="similarity">
    <text evidence="4">Belongs to the class I-like SAM-binding methyltransferase superfamily. RNA M5U methyltransferase family.</text>
</comment>
<dbReference type="PROSITE" id="PS50926">
    <property type="entry name" value="TRAM"/>
    <property type="match status" value="1"/>
</dbReference>
<evidence type="ECO:0000256" key="2">
    <source>
        <dbReference type="ARBA" id="ARBA00022679"/>
    </source>
</evidence>
<dbReference type="FunFam" id="3.40.50.150:FF:000009">
    <property type="entry name" value="23S rRNA (Uracil(1939)-C(5))-methyltransferase RlmD"/>
    <property type="match status" value="1"/>
</dbReference>
<dbReference type="Gene3D" id="2.40.50.1070">
    <property type="match status" value="1"/>
</dbReference>
<dbReference type="PROSITE" id="PS51687">
    <property type="entry name" value="SAM_MT_RNA_M5U"/>
    <property type="match status" value="1"/>
</dbReference>
<sequence length="462" mass="51944">MSIKKRSVCELEIIDLAYGGKGLAKPDGFPVFVDRCVPGDQVRVKISKKKKSWAEAKLIQILSPSSLRQTPRCRYADFCGGCKWQSIPYETQLDYKKQHVVQSLAHIGGLSHVPVLDVIPSDPVFEYRNKMEFSCSARRWLMPEELADETISKDLGIGLHVPGTFDQVIDIHHCDIMPEQGNAILDHIRQFIRTSDLPAYHLRHHTGFWRYVMLRHSVAFDQWMVNIVTRDKHLPLVMQLAESLAQTFDNLASIVNNITDARSGVSLGKEEIRLHGNEVITERLGRFEFEISANSFFQTNTRACEKLYDVVARYCGLTGKETVLDLYSGTGTIPIWLSDQAAQITGIEIIDTAVADARKNAAMNKIDNCRFLAGDIREVLPDLGEIPDVIVIDPPRVGMHKDVVARVLGLGSDTIVYVSCNPATLARDLEMLASGYEVMEVQPVDMFPHTYHIESVALLKRR</sequence>
<feature type="domain" description="TRAM" evidence="6">
    <location>
        <begin position="2"/>
        <end position="60"/>
    </location>
</feature>
<dbReference type="InterPro" id="IPR010280">
    <property type="entry name" value="U5_MeTrfase_fam"/>
</dbReference>
<feature type="active site" description="Nucleophile" evidence="4">
    <location>
        <position position="420"/>
    </location>
</feature>
<dbReference type="Gene3D" id="3.40.50.150">
    <property type="entry name" value="Vaccinia Virus protein VP39"/>
    <property type="match status" value="1"/>
</dbReference>
<dbReference type="EMBL" id="APJX01000002">
    <property type="protein sequence ID" value="EMS80536.1"/>
    <property type="molecule type" value="Genomic_DNA"/>
</dbReference>
<reference evidence="7 8" key="1">
    <citation type="journal article" date="2013" name="Genome Announc.">
        <title>Draft Genome Sequence of Desulfotignum phosphitoxidans DSM 13687 Strain FiPS-3.</title>
        <authorList>
            <person name="Poehlein A."/>
            <person name="Daniel R."/>
            <person name="Simeonova D.D."/>
        </authorList>
    </citation>
    <scope>NUCLEOTIDE SEQUENCE [LARGE SCALE GENOMIC DNA]</scope>
    <source>
        <strain evidence="7 8">DSM 13687</strain>
    </source>
</reference>
<dbReference type="PATRIC" id="fig|1286635.3.peg.1203"/>
<dbReference type="RefSeq" id="WP_006964798.1">
    <property type="nucleotide sequence ID" value="NZ_APJX01000002.1"/>
</dbReference>
<evidence type="ECO:0000259" key="6">
    <source>
        <dbReference type="PROSITE" id="PS50926"/>
    </source>
</evidence>
<dbReference type="Gene3D" id="2.40.50.140">
    <property type="entry name" value="Nucleic acid-binding proteins"/>
    <property type="match status" value="1"/>
</dbReference>
<dbReference type="InterPro" id="IPR012340">
    <property type="entry name" value="NA-bd_OB-fold"/>
</dbReference>
<dbReference type="OrthoDB" id="9804590at2"/>
<dbReference type="InterPro" id="IPR030391">
    <property type="entry name" value="MeTrfase_TrmA_CS"/>
</dbReference>
<dbReference type="GO" id="GO:0008173">
    <property type="term" value="F:RNA methyltransferase activity"/>
    <property type="evidence" value="ECO:0007669"/>
    <property type="project" value="InterPro"/>
</dbReference>
<dbReference type="NCBIfam" id="TIGR00479">
    <property type="entry name" value="rumA"/>
    <property type="match status" value="1"/>
</dbReference>
<gene>
    <name evidence="7" type="primary">trmA</name>
    <name evidence="7" type="ORF">Dpo_2c02280</name>
</gene>
<feature type="active site" evidence="5">
    <location>
        <position position="420"/>
    </location>
</feature>
<dbReference type="InterPro" id="IPR030390">
    <property type="entry name" value="MeTrfase_TrmA_AS"/>
</dbReference>
<dbReference type="Proteomes" id="UP000014216">
    <property type="component" value="Unassembled WGS sequence"/>
</dbReference>
<feature type="binding site" evidence="4">
    <location>
        <position position="298"/>
    </location>
    <ligand>
        <name>S-adenosyl-L-methionine</name>
        <dbReference type="ChEBI" id="CHEBI:59789"/>
    </ligand>
</feature>
<evidence type="ECO:0000256" key="5">
    <source>
        <dbReference type="PROSITE-ProRule" id="PRU10015"/>
    </source>
</evidence>
<evidence type="ECO:0000313" key="8">
    <source>
        <dbReference type="Proteomes" id="UP000014216"/>
    </source>
</evidence>
<protein>
    <submittedName>
        <fullName evidence="7">SAM-dependent tRNA (Uracil-5-)-methyltransferase TrmA</fullName>
    </submittedName>
</protein>
<feature type="binding site" evidence="4">
    <location>
        <position position="327"/>
    </location>
    <ligand>
        <name>S-adenosyl-L-methionine</name>
        <dbReference type="ChEBI" id="CHEBI:59789"/>
    </ligand>
</feature>
<dbReference type="CDD" id="cd02440">
    <property type="entry name" value="AdoMet_MTases"/>
    <property type="match status" value="1"/>
</dbReference>
<dbReference type="GO" id="GO:0008757">
    <property type="term" value="F:S-adenosylmethionine-dependent methyltransferase activity"/>
    <property type="evidence" value="ECO:0007669"/>
    <property type="project" value="UniProtKB-ARBA"/>
</dbReference>
<keyword evidence="3 4" id="KW-0949">S-adenosyl-L-methionine</keyword>
<feature type="binding site" evidence="4">
    <location>
        <position position="393"/>
    </location>
    <ligand>
        <name>S-adenosyl-L-methionine</name>
        <dbReference type="ChEBI" id="CHEBI:59789"/>
    </ligand>
</feature>
<dbReference type="FunFam" id="2.40.50.1070:FF:000003">
    <property type="entry name" value="23S rRNA (Uracil-5-)-methyltransferase RumA"/>
    <property type="match status" value="1"/>
</dbReference>
<organism evidence="7 8">
    <name type="scientific">Desulfotignum phosphitoxidans DSM 13687</name>
    <dbReference type="NCBI Taxonomy" id="1286635"/>
    <lineage>
        <taxon>Bacteria</taxon>
        <taxon>Pseudomonadati</taxon>
        <taxon>Thermodesulfobacteriota</taxon>
        <taxon>Desulfobacteria</taxon>
        <taxon>Desulfobacterales</taxon>
        <taxon>Desulfobacteraceae</taxon>
        <taxon>Desulfotignum</taxon>
    </lineage>
</organism>
<dbReference type="GO" id="GO:0006396">
    <property type="term" value="P:RNA processing"/>
    <property type="evidence" value="ECO:0007669"/>
    <property type="project" value="InterPro"/>
</dbReference>
<dbReference type="PANTHER" id="PTHR11061:SF30">
    <property type="entry name" value="TRNA (URACIL(54)-C(5))-METHYLTRANSFERASE"/>
    <property type="match status" value="1"/>
</dbReference>
<dbReference type="PROSITE" id="PS01230">
    <property type="entry name" value="TRMA_1"/>
    <property type="match status" value="1"/>
</dbReference>
<accession>S0G732</accession>
<evidence type="ECO:0000256" key="4">
    <source>
        <dbReference type="PROSITE-ProRule" id="PRU01024"/>
    </source>
</evidence>
<dbReference type="InterPro" id="IPR002792">
    <property type="entry name" value="TRAM_dom"/>
</dbReference>
<feature type="binding site" evidence="4">
    <location>
        <position position="348"/>
    </location>
    <ligand>
        <name>S-adenosyl-L-methionine</name>
        <dbReference type="ChEBI" id="CHEBI:59789"/>
    </ligand>
</feature>
<comment type="caution">
    <text evidence="7">The sequence shown here is derived from an EMBL/GenBank/DDBJ whole genome shotgun (WGS) entry which is preliminary data.</text>
</comment>